<evidence type="ECO:0000313" key="2">
    <source>
        <dbReference type="Proteomes" id="UP000234254"/>
    </source>
</evidence>
<evidence type="ECO:0000313" key="1">
    <source>
        <dbReference type="EMBL" id="PKY01184.1"/>
    </source>
</evidence>
<dbReference type="OrthoDB" id="5377405at2759"/>
<dbReference type="Proteomes" id="UP000234254">
    <property type="component" value="Unassembled WGS sequence"/>
</dbReference>
<protein>
    <submittedName>
        <fullName evidence="1">Uncharacterized protein</fullName>
    </submittedName>
</protein>
<dbReference type="EMBL" id="MSFM01000012">
    <property type="protein sequence ID" value="PKY01184.1"/>
    <property type="molecule type" value="Genomic_DNA"/>
</dbReference>
<dbReference type="AlphaFoldDB" id="A0A2I1CU94"/>
<comment type="caution">
    <text evidence="1">The sequence shown here is derived from an EMBL/GenBank/DDBJ whole genome shotgun (WGS) entry which is preliminary data.</text>
</comment>
<reference evidence="1" key="1">
    <citation type="submission" date="2016-12" db="EMBL/GenBank/DDBJ databases">
        <title>The genomes of Aspergillus section Nigri reveals drivers in fungal speciation.</title>
        <authorList>
            <consortium name="DOE Joint Genome Institute"/>
            <person name="Vesth T.C."/>
            <person name="Nybo J."/>
            <person name="Theobald S."/>
            <person name="Brandl J."/>
            <person name="Frisvad J.C."/>
            <person name="Nielsen K.F."/>
            <person name="Lyhne E.K."/>
            <person name="Kogle M.E."/>
            <person name="Kuo A."/>
            <person name="Riley R."/>
            <person name="Clum A."/>
            <person name="Nolan M."/>
            <person name="Lipzen A."/>
            <person name="Salamov A."/>
            <person name="Henrissat B."/>
            <person name="Wiebenga A."/>
            <person name="De vries R.P."/>
            <person name="Grigoriev I.V."/>
            <person name="Mortensen U.H."/>
            <person name="Andersen M.R."/>
            <person name="Baker S.E."/>
        </authorList>
    </citation>
    <scope>NUCLEOTIDE SEQUENCE</scope>
    <source>
        <strain evidence="1">IBT 28561</strain>
    </source>
</reference>
<organism evidence="1 2">
    <name type="scientific">Aspergillus campestris (strain IBT 28561)</name>
    <dbReference type="NCBI Taxonomy" id="1392248"/>
    <lineage>
        <taxon>Eukaryota</taxon>
        <taxon>Fungi</taxon>
        <taxon>Dikarya</taxon>
        <taxon>Ascomycota</taxon>
        <taxon>Pezizomycotina</taxon>
        <taxon>Eurotiomycetes</taxon>
        <taxon>Eurotiomycetidae</taxon>
        <taxon>Eurotiales</taxon>
        <taxon>Aspergillaceae</taxon>
        <taxon>Aspergillus</taxon>
        <taxon>Aspergillus subgen. Circumdati</taxon>
    </lineage>
</organism>
<sequence>MPKDWEYMSDVDAWARDGLMTPDIILERLTDCMRGDCDSISISDIIMHHFNRYADTTTEPNILPQSALPVFFAVSDSPLTLFPDVTPILYRSLLYAAGIPFHNFLLGPPDAPPPQLTLAQFRRALGWLLPNGKYLVYPMGSRYRARTPADERRVLFQSLARGTDGKRLPHDEDGARRRATQRAFELPWWRKSELYYAECNRDDEGDEMFHHLLEVLGFCMPWDWDDYVPFAQPVMEKFVPLAHELHGDEVRLHHLSIDRADFRALARWLVFSHVKLAGIREEERLGGLDEVAECVVRTFCRDARAGVTYEMFEDGCAMLPTVFYALDRVLLDVVADSHDHDFPRRVVPHFGRILTAPMFGLLTMMLLRDMYFGRFTLRDEYSWDVNQMEGLDATGLERMIRQEPRQGVFLVSGTDPLTGDKVVFGAFVLDPVEDGRAITPAQEPYGNEPVEKNTLLFQLSPVARRFDGIVGRPGWNIRDEDLVFGEPGHGAALVLDECLSMGVFTQDVGDDDQEVYRTVPWGPRQVTWDVESIEIWVDRDGHDPEDLDDLE</sequence>
<dbReference type="RefSeq" id="XP_024689778.1">
    <property type="nucleotide sequence ID" value="XM_024842040.1"/>
</dbReference>
<accession>A0A2I1CU94</accession>
<proteinExistence type="predicted"/>
<dbReference type="VEuPathDB" id="FungiDB:P168DRAFT_59760"/>
<name>A0A2I1CU94_ASPC2</name>
<gene>
    <name evidence="1" type="ORF">P168DRAFT_59760</name>
</gene>
<dbReference type="GeneID" id="36549569"/>
<keyword evidence="2" id="KW-1185">Reference proteome</keyword>